<accession>A0A504JR31</accession>
<keyword evidence="2" id="KW-1185">Reference proteome</keyword>
<sequence>MKVLILSNEGKILFDLDTVGIVKVELTGRLPDRVPDISLKPKDEIFPYSTEVSAAGVPIARNIDTEYKILTEIATKLGNNNKAKGVVRLFTERPPCNSCSNVIDLFSKKYPLIDVEIIHNKGVMLINF</sequence>
<evidence type="ECO:0000313" key="1">
    <source>
        <dbReference type="EMBL" id="TPN89231.1"/>
    </source>
</evidence>
<evidence type="ECO:0008006" key="3">
    <source>
        <dbReference type="Google" id="ProtNLM"/>
    </source>
</evidence>
<dbReference type="Pfam" id="PF14424">
    <property type="entry name" value="Toxin-deaminase"/>
    <property type="match status" value="1"/>
</dbReference>
<dbReference type="OrthoDB" id="1521695at2"/>
<dbReference type="EMBL" id="VFWZ01000001">
    <property type="protein sequence ID" value="TPN89231.1"/>
    <property type="molecule type" value="Genomic_DNA"/>
</dbReference>
<name>A0A504JR31_9FLAO</name>
<comment type="caution">
    <text evidence="1">The sequence shown here is derived from an EMBL/GenBank/DDBJ whole genome shotgun (WGS) entry which is preliminary data.</text>
</comment>
<proteinExistence type="predicted"/>
<dbReference type="Proteomes" id="UP000315540">
    <property type="component" value="Unassembled WGS sequence"/>
</dbReference>
<dbReference type="InterPro" id="IPR032721">
    <property type="entry name" value="Toxin-deaminase"/>
</dbReference>
<protein>
    <recommendedName>
        <fullName evidence="3">Deaminase</fullName>
    </recommendedName>
</protein>
<gene>
    <name evidence="1" type="ORF">FHK87_03115</name>
</gene>
<dbReference type="AlphaFoldDB" id="A0A504JR31"/>
<evidence type="ECO:0000313" key="2">
    <source>
        <dbReference type="Proteomes" id="UP000315540"/>
    </source>
</evidence>
<organism evidence="1 2">
    <name type="scientific">Aquimarina algicola</name>
    <dbReference type="NCBI Taxonomy" id="2589995"/>
    <lineage>
        <taxon>Bacteria</taxon>
        <taxon>Pseudomonadati</taxon>
        <taxon>Bacteroidota</taxon>
        <taxon>Flavobacteriia</taxon>
        <taxon>Flavobacteriales</taxon>
        <taxon>Flavobacteriaceae</taxon>
        <taxon>Aquimarina</taxon>
    </lineage>
</organism>
<reference evidence="1 2" key="1">
    <citation type="submission" date="2019-06" db="EMBL/GenBank/DDBJ databases">
        <authorList>
            <person name="Meng X."/>
        </authorList>
    </citation>
    <scope>NUCLEOTIDE SEQUENCE [LARGE SCALE GENOMIC DNA]</scope>
    <source>
        <strain evidence="1 2">M625</strain>
    </source>
</reference>